<accession>A0A1B6NTI2</accession>
<comment type="caution">
    <text evidence="1">The sequence shown here is derived from an EMBL/GenBank/DDBJ whole genome shotgun (WGS) entry which is preliminary data.</text>
</comment>
<gene>
    <name evidence="1" type="ORF">MGSAQ_001717</name>
</gene>
<proteinExistence type="predicted"/>
<name>A0A1B6NTI2_9ZZZZ</name>
<evidence type="ECO:0000313" key="1">
    <source>
        <dbReference type="EMBL" id="KTF06786.1"/>
    </source>
</evidence>
<reference evidence="1" key="1">
    <citation type="submission" date="2013-11" db="EMBL/GenBank/DDBJ databases">
        <title>Microbial diversity, functional groups and degradation webs in Northern and Southern Mediterranean and Red Sea marine crude oil polluted sites.</title>
        <authorList>
            <person name="Daffonchio D."/>
            <person name="Mapelli F."/>
            <person name="Ferrer M."/>
            <person name="Richter M."/>
            <person name="Cherif A."/>
            <person name="Malkawi H.I."/>
            <person name="Yakimov M.M."/>
            <person name="Abdel-Fattah Y.R."/>
            <person name="Blaghen M."/>
            <person name="Golyshin P.N."/>
            <person name="Kalogerakis N."/>
            <person name="Boon N."/>
            <person name="Magagnini M."/>
            <person name="Fava F."/>
        </authorList>
    </citation>
    <scope>NUCLEOTIDE SEQUENCE</scope>
</reference>
<organism evidence="1">
    <name type="scientific">marine sediment metagenome</name>
    <dbReference type="NCBI Taxonomy" id="412755"/>
    <lineage>
        <taxon>unclassified sequences</taxon>
        <taxon>metagenomes</taxon>
        <taxon>ecological metagenomes</taxon>
    </lineage>
</organism>
<feature type="non-terminal residue" evidence="1">
    <location>
        <position position="30"/>
    </location>
</feature>
<dbReference type="EMBL" id="AYSL01000940">
    <property type="protein sequence ID" value="KTF06786.1"/>
    <property type="molecule type" value="Genomic_DNA"/>
</dbReference>
<dbReference type="AlphaFoldDB" id="A0A1B6NTI2"/>
<protein>
    <submittedName>
        <fullName evidence="1">Uncharacterized protein</fullName>
    </submittedName>
</protein>
<sequence>MPLEYDNAAIINSQLWPRFSAKMWFGKFSL</sequence>